<dbReference type="InterPro" id="IPR036890">
    <property type="entry name" value="HATPase_C_sf"/>
</dbReference>
<dbReference type="SUPFAM" id="SSF55874">
    <property type="entry name" value="ATPase domain of HSP90 chaperone/DNA topoisomerase II/histidine kinase"/>
    <property type="match status" value="1"/>
</dbReference>
<dbReference type="EC" id="2.7.13.3" evidence="3"/>
<evidence type="ECO:0000259" key="2">
    <source>
        <dbReference type="Pfam" id="PF13581"/>
    </source>
</evidence>
<dbReference type="Pfam" id="PF13581">
    <property type="entry name" value="HATPase_c_2"/>
    <property type="match status" value="1"/>
</dbReference>
<protein>
    <submittedName>
        <fullName evidence="3">ATP-binding protein</fullName>
        <ecNumber evidence="3">2.7.13.3</ecNumber>
    </submittedName>
</protein>
<proteinExistence type="predicted"/>
<gene>
    <name evidence="3" type="ORF">R3P96_24035</name>
</gene>
<dbReference type="CDD" id="cd16936">
    <property type="entry name" value="HATPase_RsbW-like"/>
    <property type="match status" value="1"/>
</dbReference>
<dbReference type="RefSeq" id="WP_317566468.1">
    <property type="nucleotide sequence ID" value="NZ_JAWLJX010000013.1"/>
</dbReference>
<dbReference type="InterPro" id="IPR003594">
    <property type="entry name" value="HATPase_dom"/>
</dbReference>
<accession>A0ABU4BJL5</accession>
<evidence type="ECO:0000313" key="3">
    <source>
        <dbReference type="EMBL" id="MDV6264419.1"/>
    </source>
</evidence>
<dbReference type="GO" id="GO:0005524">
    <property type="term" value="F:ATP binding"/>
    <property type="evidence" value="ECO:0007669"/>
    <property type="project" value="UniProtKB-KW"/>
</dbReference>
<keyword evidence="1" id="KW-0723">Serine/threonine-protein kinase</keyword>
<evidence type="ECO:0000313" key="4">
    <source>
        <dbReference type="Proteomes" id="UP001185755"/>
    </source>
</evidence>
<keyword evidence="1" id="KW-0418">Kinase</keyword>
<name>A0ABU4BJL5_9NOCA</name>
<keyword evidence="3" id="KW-0808">Transferase</keyword>
<keyword evidence="4" id="KW-1185">Reference proteome</keyword>
<sequence>MPIGSSIVTARTPGSLPQRWTHTAQAESTVATTIRRRLHSWVLGLGVNRALVDDIVLGVYEALANVVEHAYRSAPEPGTMTITAAYEHETLTVTVSDTGTWQPPTPTTGRSHGLQLAAAVSDNLSVDHRPGLGTVVTAIWSKPLAAAVRTESTDRPY</sequence>
<dbReference type="PANTHER" id="PTHR35526">
    <property type="entry name" value="ANTI-SIGMA-F FACTOR RSBW-RELATED"/>
    <property type="match status" value="1"/>
</dbReference>
<comment type="caution">
    <text evidence="3">The sequence shown here is derived from an EMBL/GenBank/DDBJ whole genome shotgun (WGS) entry which is preliminary data.</text>
</comment>
<keyword evidence="3" id="KW-0067">ATP-binding</keyword>
<dbReference type="InterPro" id="IPR050267">
    <property type="entry name" value="Anti-sigma-factor_SerPK"/>
</dbReference>
<dbReference type="GO" id="GO:0004673">
    <property type="term" value="F:protein histidine kinase activity"/>
    <property type="evidence" value="ECO:0007669"/>
    <property type="project" value="UniProtKB-EC"/>
</dbReference>
<dbReference type="PANTHER" id="PTHR35526:SF3">
    <property type="entry name" value="ANTI-SIGMA-F FACTOR RSBW"/>
    <property type="match status" value="1"/>
</dbReference>
<dbReference type="EMBL" id="JAWLJX010000013">
    <property type="protein sequence ID" value="MDV6264419.1"/>
    <property type="molecule type" value="Genomic_DNA"/>
</dbReference>
<evidence type="ECO:0000256" key="1">
    <source>
        <dbReference type="ARBA" id="ARBA00022527"/>
    </source>
</evidence>
<dbReference type="Proteomes" id="UP001185755">
    <property type="component" value="Unassembled WGS sequence"/>
</dbReference>
<dbReference type="Gene3D" id="3.30.565.10">
    <property type="entry name" value="Histidine kinase-like ATPase, C-terminal domain"/>
    <property type="match status" value="1"/>
</dbReference>
<feature type="domain" description="Histidine kinase/HSP90-like ATPase" evidence="2">
    <location>
        <begin position="29"/>
        <end position="140"/>
    </location>
</feature>
<keyword evidence="3" id="KW-0547">Nucleotide-binding</keyword>
<organism evidence="3 4">
    <name type="scientific">Rhodococcoides yunnanense</name>
    <dbReference type="NCBI Taxonomy" id="278209"/>
    <lineage>
        <taxon>Bacteria</taxon>
        <taxon>Bacillati</taxon>
        <taxon>Actinomycetota</taxon>
        <taxon>Actinomycetes</taxon>
        <taxon>Mycobacteriales</taxon>
        <taxon>Nocardiaceae</taxon>
        <taxon>Rhodococcoides</taxon>
    </lineage>
</organism>
<reference evidence="3 4" key="1">
    <citation type="submission" date="2023-10" db="EMBL/GenBank/DDBJ databases">
        <title>Development of a sustainable strategy for remediation of hydrocarbon-contaminated territories based on the waste exchange concept.</title>
        <authorList>
            <person name="Krivoruchko A."/>
        </authorList>
    </citation>
    <scope>NUCLEOTIDE SEQUENCE [LARGE SCALE GENOMIC DNA]</scope>
    <source>
        <strain evidence="3 4">IEGM 1323</strain>
    </source>
</reference>